<reference evidence="2" key="1">
    <citation type="submission" date="2020-03" db="EMBL/GenBank/DDBJ databases">
        <title>Site-based positive gene gene selection in Geosmithia morbida across the United States reveals a broad range of putative effectors and factors for local host and environmental adapation.</title>
        <authorList>
            <person name="Onufrak A."/>
            <person name="Murdoch R.W."/>
            <person name="Gazis R."/>
            <person name="Huff M."/>
            <person name="Staton M."/>
            <person name="Klingeman W."/>
            <person name="Hadziabdic D."/>
        </authorList>
    </citation>
    <scope>NUCLEOTIDE SEQUENCE</scope>
    <source>
        <strain evidence="2">1262</strain>
    </source>
</reference>
<proteinExistence type="predicted"/>
<evidence type="ECO:0000313" key="2">
    <source>
        <dbReference type="EMBL" id="KAF4119915.1"/>
    </source>
</evidence>
<accession>A0A9P5D1K2</accession>
<dbReference type="AlphaFoldDB" id="A0A9P5D1K2"/>
<gene>
    <name evidence="2" type="ORF">GMORB2_3603</name>
</gene>
<dbReference type="PANTHER" id="PTHR28158:SF1">
    <property type="entry name" value="SMALL RIBOSOMAL SUBUNIT PROTEIN MS45"/>
    <property type="match status" value="1"/>
</dbReference>
<dbReference type="Pfam" id="PF12298">
    <property type="entry name" value="Bot1p"/>
    <property type="match status" value="1"/>
</dbReference>
<sequence>MPPRVTGASTSLAAATRTAVAGATQIQCFAAAATAAVAAPSRTFSTTSPQERMNKQRFMMRIWMKTRAKNMFGPDAPKGPRYVGKYEDQPFPLNPLFRSQPVLSDMLKDMIWKKVVEKGEAIKAVSQEFGVDVRRIAAVVRLKEVEKKMIAKGEQLASPYNRAVLSMLPQTRYEESDKTPAPHEPINEVPMHPATLRQLFVPVSESRRFTRSDAAKAFHDDLLSADERSLQRELISAERDVATGVSDRAEAMTKYRTEVQRVEEEHARRVAEQVAAQAARINTVATGRAAYRIKDIKAEDSGKDGRSPRGVGWRYGAPLQDRKRGQVKIPTQVP</sequence>
<dbReference type="InterPro" id="IPR021036">
    <property type="entry name" value="Ribosomal_mS45"/>
</dbReference>
<dbReference type="OrthoDB" id="10052321at2759"/>
<evidence type="ECO:0000313" key="3">
    <source>
        <dbReference type="Proteomes" id="UP000749293"/>
    </source>
</evidence>
<dbReference type="GO" id="GO:0005763">
    <property type="term" value="C:mitochondrial small ribosomal subunit"/>
    <property type="evidence" value="ECO:0007669"/>
    <property type="project" value="TreeGrafter"/>
</dbReference>
<protein>
    <submittedName>
        <fullName evidence="2">Eukaryotic mitochondrial regulator protein</fullName>
    </submittedName>
</protein>
<evidence type="ECO:0000256" key="1">
    <source>
        <dbReference type="SAM" id="MobiDB-lite"/>
    </source>
</evidence>
<dbReference type="PANTHER" id="PTHR28158">
    <property type="entry name" value="37S RIBOSOMAL PROTEIN S35, MITOCHONDRIAL"/>
    <property type="match status" value="1"/>
</dbReference>
<dbReference type="GeneID" id="55969831"/>
<dbReference type="RefSeq" id="XP_035318567.1">
    <property type="nucleotide sequence ID" value="XM_035465579.1"/>
</dbReference>
<keyword evidence="3" id="KW-1185">Reference proteome</keyword>
<dbReference type="Proteomes" id="UP000749293">
    <property type="component" value="Unassembled WGS sequence"/>
</dbReference>
<dbReference type="GO" id="GO:0032543">
    <property type="term" value="P:mitochondrial translation"/>
    <property type="evidence" value="ECO:0007669"/>
    <property type="project" value="TreeGrafter"/>
</dbReference>
<dbReference type="EMBL" id="JAANYQ010000020">
    <property type="protein sequence ID" value="KAF4119915.1"/>
    <property type="molecule type" value="Genomic_DNA"/>
</dbReference>
<feature type="region of interest" description="Disordered" evidence="1">
    <location>
        <begin position="293"/>
        <end position="334"/>
    </location>
</feature>
<dbReference type="GO" id="GO:0003735">
    <property type="term" value="F:structural constituent of ribosome"/>
    <property type="evidence" value="ECO:0007669"/>
    <property type="project" value="TreeGrafter"/>
</dbReference>
<organism evidence="2 3">
    <name type="scientific">Geosmithia morbida</name>
    <dbReference type="NCBI Taxonomy" id="1094350"/>
    <lineage>
        <taxon>Eukaryota</taxon>
        <taxon>Fungi</taxon>
        <taxon>Dikarya</taxon>
        <taxon>Ascomycota</taxon>
        <taxon>Pezizomycotina</taxon>
        <taxon>Sordariomycetes</taxon>
        <taxon>Hypocreomycetidae</taxon>
        <taxon>Hypocreales</taxon>
        <taxon>Bionectriaceae</taxon>
        <taxon>Geosmithia</taxon>
    </lineage>
</organism>
<feature type="compositionally biased region" description="Basic and acidic residues" evidence="1">
    <location>
        <begin position="293"/>
        <end position="307"/>
    </location>
</feature>
<name>A0A9P5D1K2_9HYPO</name>
<comment type="caution">
    <text evidence="2">The sequence shown here is derived from an EMBL/GenBank/DDBJ whole genome shotgun (WGS) entry which is preliminary data.</text>
</comment>